<organism evidence="2 3">
    <name type="scientific">Lacisediminihabitans profunda</name>
    <dbReference type="NCBI Taxonomy" id="2594790"/>
    <lineage>
        <taxon>Bacteria</taxon>
        <taxon>Bacillati</taxon>
        <taxon>Actinomycetota</taxon>
        <taxon>Actinomycetes</taxon>
        <taxon>Micrococcales</taxon>
        <taxon>Microbacteriaceae</taxon>
        <taxon>Lacisediminihabitans</taxon>
    </lineage>
</organism>
<dbReference type="GO" id="GO:1904680">
    <property type="term" value="F:peptide transmembrane transporter activity"/>
    <property type="evidence" value="ECO:0007669"/>
    <property type="project" value="TreeGrafter"/>
</dbReference>
<dbReference type="AlphaFoldDB" id="A0A5C8USG5"/>
<evidence type="ECO:0000313" key="2">
    <source>
        <dbReference type="EMBL" id="TXN31197.1"/>
    </source>
</evidence>
<dbReference type="Proteomes" id="UP000321379">
    <property type="component" value="Unassembled WGS sequence"/>
</dbReference>
<dbReference type="PANTHER" id="PTHR30290:SF65">
    <property type="entry name" value="MONOACYL PHOSPHATIDYLINOSITOL TETRAMANNOSIDE-BINDING PROTEIN LPQW-RELATED"/>
    <property type="match status" value="1"/>
</dbReference>
<dbReference type="PIRSF" id="PIRSF002741">
    <property type="entry name" value="MppA"/>
    <property type="match status" value="1"/>
</dbReference>
<reference evidence="2 3" key="1">
    <citation type="submission" date="2019-08" db="EMBL/GenBank/DDBJ databases">
        <title>Bacterial whole genome sequence for Glaciihabitans sp. CHu50b-6-2.</title>
        <authorList>
            <person name="Jin L."/>
        </authorList>
    </citation>
    <scope>NUCLEOTIDE SEQUENCE [LARGE SCALE GENOMIC DNA]</scope>
    <source>
        <strain evidence="2 3">CHu50b-6-2</strain>
    </source>
</reference>
<proteinExistence type="predicted"/>
<gene>
    <name evidence="2" type="ORF">FVP33_06370</name>
</gene>
<name>A0A5C8USG5_9MICO</name>
<dbReference type="RefSeq" id="WP_147782783.1">
    <property type="nucleotide sequence ID" value="NZ_VRMG01000005.1"/>
</dbReference>
<keyword evidence="3" id="KW-1185">Reference proteome</keyword>
<dbReference type="CDD" id="cd08501">
    <property type="entry name" value="PBP2_Lpqw"/>
    <property type="match status" value="1"/>
</dbReference>
<evidence type="ECO:0000259" key="1">
    <source>
        <dbReference type="Pfam" id="PF00496"/>
    </source>
</evidence>
<dbReference type="Pfam" id="PF00496">
    <property type="entry name" value="SBP_bac_5"/>
    <property type="match status" value="1"/>
</dbReference>
<feature type="domain" description="Solute-binding protein family 5" evidence="1">
    <location>
        <begin position="94"/>
        <end position="507"/>
    </location>
</feature>
<comment type="caution">
    <text evidence="2">The sequence shown here is derived from an EMBL/GenBank/DDBJ whole genome shotgun (WGS) entry which is preliminary data.</text>
</comment>
<dbReference type="EMBL" id="VRMG01000005">
    <property type="protein sequence ID" value="TXN31197.1"/>
    <property type="molecule type" value="Genomic_DNA"/>
</dbReference>
<dbReference type="GO" id="GO:0015833">
    <property type="term" value="P:peptide transport"/>
    <property type="evidence" value="ECO:0007669"/>
    <property type="project" value="TreeGrafter"/>
</dbReference>
<dbReference type="InterPro" id="IPR030678">
    <property type="entry name" value="Peptide/Ni-bd"/>
</dbReference>
<dbReference type="SUPFAM" id="SSF53850">
    <property type="entry name" value="Periplasmic binding protein-like II"/>
    <property type="match status" value="1"/>
</dbReference>
<dbReference type="Gene3D" id="3.10.105.10">
    <property type="entry name" value="Dipeptide-binding Protein, Domain 3"/>
    <property type="match status" value="1"/>
</dbReference>
<dbReference type="InterPro" id="IPR000914">
    <property type="entry name" value="SBP_5_dom"/>
</dbReference>
<dbReference type="PANTHER" id="PTHR30290">
    <property type="entry name" value="PERIPLASMIC BINDING COMPONENT OF ABC TRANSPORTER"/>
    <property type="match status" value="1"/>
</dbReference>
<dbReference type="PROSITE" id="PS51257">
    <property type="entry name" value="PROKAR_LIPOPROTEIN"/>
    <property type="match status" value="1"/>
</dbReference>
<sequence length="603" mass="64752">MRRERNDAARPRPLATLVALILVLALAGCGTTVVSGTTIRIASSQLFSSANPKTSYGNSAANGTVSAATNSQFNYYDNTPRLVRDTSFGSYRVVSRDPLTVKYTIAPGVTWSDGVPVDAADMLLSWAANSGALNTKGFDDSSYLDRETGKYSRPFPPSVVHFDGFSGNGLQLVTKTPVIGDGGRSLTLSYDRFFVDWELVFGVGVPAHVVAGKALGIRDHDAAKRAMIAAIQTDDAPKLAKIARFWDTGFNFSAAKPDKDLLVGTGPYTVTDVVPGNHVTLTANPRYTGAHRPKVERVTIRYIADPLAAVEAFRRGEVDVVSPQPTEDVVKQLVSVDNATILSGFDGAYEHLDLQFDHGKNGTFANPEVRRAFLKTVPRQQILDSLVVPVQKDARLRSSQVFLPGSTGYQSAVKSNGSREYSRVDIAGAKAALAAAGVASPEVCVLFDPSNPRRVAEFGLIQKSAALAGFAVTDCSSTDWRELLGTPGAYDSSLYALRPSSLAVSAVAASFRSDSTIDNSNFYANRQVDGLIDSLDSTFDRTAQIAILHKIDSLVWADAYGVPLYQFPSVTAFDDRVTGIAPSPLAPNLLWNIWAWAPVKSAK</sequence>
<dbReference type="Gene3D" id="3.40.190.10">
    <property type="entry name" value="Periplasmic binding protein-like II"/>
    <property type="match status" value="1"/>
</dbReference>
<dbReference type="GO" id="GO:0042597">
    <property type="term" value="C:periplasmic space"/>
    <property type="evidence" value="ECO:0007669"/>
    <property type="project" value="UniProtKB-ARBA"/>
</dbReference>
<evidence type="ECO:0000313" key="3">
    <source>
        <dbReference type="Proteomes" id="UP000321379"/>
    </source>
</evidence>
<dbReference type="GO" id="GO:0043190">
    <property type="term" value="C:ATP-binding cassette (ABC) transporter complex"/>
    <property type="evidence" value="ECO:0007669"/>
    <property type="project" value="InterPro"/>
</dbReference>
<protein>
    <submittedName>
        <fullName evidence="2">ABC transporter family substrate-binding protein</fullName>
    </submittedName>
</protein>
<dbReference type="InterPro" id="IPR039424">
    <property type="entry name" value="SBP_5"/>
</dbReference>
<accession>A0A5C8USG5</accession>